<feature type="domain" description="Septum formation inhibitor MinC C-terminal" evidence="7">
    <location>
        <begin position="111"/>
        <end position="209"/>
    </location>
</feature>
<evidence type="ECO:0000256" key="6">
    <source>
        <dbReference type="HAMAP-Rule" id="MF_00267"/>
    </source>
</evidence>
<dbReference type="KEGG" id="bss:BSUW23_13560"/>
<evidence type="ECO:0000256" key="4">
    <source>
        <dbReference type="ARBA" id="ARBA00023306"/>
    </source>
</evidence>
<dbReference type="Pfam" id="PF22642">
    <property type="entry name" value="MinC_N_1"/>
    <property type="match status" value="1"/>
</dbReference>
<dbReference type="Proteomes" id="UP000002233">
    <property type="component" value="Chromosome"/>
</dbReference>
<evidence type="ECO:0000256" key="5">
    <source>
        <dbReference type="ARBA" id="ARBA00046874"/>
    </source>
</evidence>
<keyword evidence="3 6" id="KW-0717">Septation</keyword>
<evidence type="ECO:0000259" key="8">
    <source>
        <dbReference type="Pfam" id="PF22642"/>
    </source>
</evidence>
<protein>
    <recommendedName>
        <fullName evidence="6">Probable septum site-determining protein MinC</fullName>
    </recommendedName>
</protein>
<sequence length="229" mass="25317">MNIVKTKKQQYVTIKGTKNGLTLHLDDACSFDELLDGLQNMLSIEQYTDGKGQKISVHVKLGNRFLYKEQEEQLTELIASKKDLFVHSIDSEVITKKEAQRMKEEAEIISVSKIVRSGQVLQVKGDLLLIGDVNPGGTVMAGGNIFVLGSLKGIAHAGFNGNNQAVIAASEMLPTQLRINHVLNRSPDHIQKGNEMECAYLDTDGNMVIERLQHLAHLRPDLTRLEGGM</sequence>
<gene>
    <name evidence="6 9" type="primary">minC</name>
    <name evidence="9" type="ordered locus">BSUW23_13560</name>
</gene>
<name>E0TV78_BACSH</name>
<evidence type="ECO:0000256" key="1">
    <source>
        <dbReference type="ARBA" id="ARBA00006291"/>
    </source>
</evidence>
<dbReference type="InterPro" id="IPR005526">
    <property type="entry name" value="Septum_form_inhib_MinC_C"/>
</dbReference>
<dbReference type="Gene3D" id="3.30.160.540">
    <property type="match status" value="1"/>
</dbReference>
<dbReference type="GO" id="GO:1901891">
    <property type="term" value="P:regulation of cell septum assembly"/>
    <property type="evidence" value="ECO:0007669"/>
    <property type="project" value="InterPro"/>
</dbReference>
<reference evidence="9 10" key="2">
    <citation type="journal article" date="2011" name="Microbiology">
        <title>The genome sequence of Bacillus subtilis subsp. spizizenii W23: insights into speciation within the B. subtilis complex and into the history of B. subtilis genetics.</title>
        <authorList>
            <person name="Zeigler D.R."/>
        </authorList>
    </citation>
    <scope>NUCLEOTIDE SEQUENCE [LARGE SCALE GENOMIC DNA]</scope>
    <source>
        <strain evidence="10">ATCC 23059 / NRRL B-14472 / W23</strain>
    </source>
</reference>
<feature type="domain" description="Septum site-determining protein MinC N-terminal" evidence="8">
    <location>
        <begin position="12"/>
        <end position="89"/>
    </location>
</feature>
<dbReference type="AlphaFoldDB" id="E0TV78"/>
<dbReference type="EMBL" id="CP002183">
    <property type="protein sequence ID" value="ADM38749.1"/>
    <property type="molecule type" value="Genomic_DNA"/>
</dbReference>
<dbReference type="FunFam" id="2.160.20.70:FF:000003">
    <property type="entry name" value="Probable septum site-determining protein MinC"/>
    <property type="match status" value="1"/>
</dbReference>
<keyword evidence="4 6" id="KW-0131">Cell cycle</keyword>
<dbReference type="HAMAP" id="MF_00267">
    <property type="entry name" value="MinC"/>
    <property type="match status" value="1"/>
</dbReference>
<evidence type="ECO:0000259" key="7">
    <source>
        <dbReference type="Pfam" id="PF03775"/>
    </source>
</evidence>
<comment type="function">
    <text evidence="6">Cell division inhibitor that blocks the formation of polar Z ring septums. Rapidly oscillates between the poles of the cell to destabilize FtsZ filaments that have formed before they mature into polar Z rings. Prevents FtsZ polymerization.</text>
</comment>
<dbReference type="InterPro" id="IPR036145">
    <property type="entry name" value="MinC_C_sf"/>
</dbReference>
<evidence type="ECO:0000313" key="10">
    <source>
        <dbReference type="Proteomes" id="UP000002233"/>
    </source>
</evidence>
<dbReference type="SUPFAM" id="SSF63848">
    <property type="entry name" value="Cell-division inhibitor MinC, C-terminal domain"/>
    <property type="match status" value="1"/>
</dbReference>
<evidence type="ECO:0000256" key="3">
    <source>
        <dbReference type="ARBA" id="ARBA00023210"/>
    </source>
</evidence>
<organism evidence="9 10">
    <name type="scientific">Bacillus spizizenii (strain ATCC 23059 / NRRL B-14472 / W23)</name>
    <name type="common">Bacillus subtilis subsp. spizizenii</name>
    <dbReference type="NCBI Taxonomy" id="655816"/>
    <lineage>
        <taxon>Bacteria</taxon>
        <taxon>Bacillati</taxon>
        <taxon>Bacillota</taxon>
        <taxon>Bacilli</taxon>
        <taxon>Bacillales</taxon>
        <taxon>Bacillaceae</taxon>
        <taxon>Bacillus</taxon>
    </lineage>
</organism>
<evidence type="ECO:0000313" key="9">
    <source>
        <dbReference type="EMBL" id="ADM38749.1"/>
    </source>
</evidence>
<evidence type="ECO:0000256" key="2">
    <source>
        <dbReference type="ARBA" id="ARBA00022618"/>
    </source>
</evidence>
<proteinExistence type="inferred from homology"/>
<comment type="subunit">
    <text evidence="5 6">Interacts with MinD and FtsZ.</text>
</comment>
<dbReference type="Gene3D" id="2.160.20.70">
    <property type="match status" value="1"/>
</dbReference>
<accession>E0TV78</accession>
<dbReference type="InterPro" id="IPR055219">
    <property type="entry name" value="MinC_N_1"/>
</dbReference>
<dbReference type="Pfam" id="PF03775">
    <property type="entry name" value="MinC_C"/>
    <property type="match status" value="1"/>
</dbReference>
<dbReference type="PANTHER" id="PTHR34108:SF1">
    <property type="entry name" value="SEPTUM SITE-DETERMINING PROTEIN MINC"/>
    <property type="match status" value="1"/>
</dbReference>
<reference key="1">
    <citation type="submission" date="2010-08" db="EMBL/GenBank/DDBJ databases">
        <authorList>
            <person name="Zeigler D.R."/>
        </authorList>
    </citation>
    <scope>NUCLEOTIDE SEQUENCE</scope>
    <source>
        <strain>W23</strain>
    </source>
</reference>
<dbReference type="GO" id="GO:0000902">
    <property type="term" value="P:cell morphogenesis"/>
    <property type="evidence" value="ECO:0007669"/>
    <property type="project" value="InterPro"/>
</dbReference>
<dbReference type="InterPro" id="IPR016098">
    <property type="entry name" value="CAP/MinC_C"/>
</dbReference>
<dbReference type="InterPro" id="IPR013033">
    <property type="entry name" value="MinC"/>
</dbReference>
<dbReference type="PANTHER" id="PTHR34108">
    <property type="entry name" value="SEPTUM SITE-DETERMINING PROTEIN MINC"/>
    <property type="match status" value="1"/>
</dbReference>
<dbReference type="GO" id="GO:0000917">
    <property type="term" value="P:division septum assembly"/>
    <property type="evidence" value="ECO:0007669"/>
    <property type="project" value="UniProtKB-KW"/>
</dbReference>
<dbReference type="HOGENOM" id="CLU_048711_1_1_9"/>
<keyword evidence="2 6" id="KW-0132">Cell division</keyword>
<comment type="similarity">
    <text evidence="1 6">Belongs to the MinC family.</text>
</comment>
<dbReference type="NCBIfam" id="TIGR01222">
    <property type="entry name" value="minC"/>
    <property type="match status" value="1"/>
</dbReference>